<evidence type="ECO:0000313" key="4">
    <source>
        <dbReference type="Proteomes" id="UP000034344"/>
    </source>
</evidence>
<keyword evidence="2" id="KW-0812">Transmembrane</keyword>
<keyword evidence="2" id="KW-1133">Transmembrane helix</keyword>
<name>A0A0G0E9C3_9BACT</name>
<protein>
    <recommendedName>
        <fullName evidence="5">Tetratricopeptide TPR_2 repeat protein</fullName>
    </recommendedName>
</protein>
<sequence>MKLIIEELEEKQKILIISTRKYPFLDILKNNLKKLNSEIYFSSLIPKSIQDFDYCFVINEKVNFKNLNYSKKNHIVHIFLKKSRFSPQSPFVGKIVICTGDFIREHEIERILWFSFSKSDEKQLLINNPSLTKKHIPPALIFPWKISLSFKSLIILVISLTMLFHVLFILPLIMASFYSYQAYNSLKKEDYQSTEILLSQSFRAYYLARLLYMKVRPTYLLFSIALFPDTTIDILDKGLQTFQQSLSAKKNGEYILKLLLKKGKTETEINETKLRMQNIQKQLASIEDNLTGLVQKLPLQFNLTTNTKKQLLETIDGLHRLNKLFPHITGILQNPDEQKFLLFFANNMELRPGGGFLGSFGILRIWNYTVEDIEIHDVYDADGQLTAHIEPPMAVKKYLNQPHLFLRDSNFSADFSENYEKAKFLLDKEIRLRDFNGAILLTTNAVQNILAAFGNIYLPDFKETINKDNFYIKTQLRTENDFFPGSIQKKSFLGTLARQIIIQLEQASFQKIAKNVKKSLDEKQMVIFFEETNLQKLVDSFYWSGRVIQPKCSYQIGSCNIDYLFPYDANVGANKVNFYIQKSINDLINISADGNISHKLTIMYKNESYDKVFPGGTYKNYFQILLPKNSAIKQVTKNGVTIDEFIETNNEYKQLGFYFEVEAQKTAEIQIQYQLKTDLSKGKSLFQYVVQKQIGSSSPNFSMEIVLPQNFTIVNQNFSPLVKDNRMLYNTSLSTDKIFFIEIIRN</sequence>
<proteinExistence type="predicted"/>
<keyword evidence="1" id="KW-0175">Coiled coil</keyword>
<accession>A0A0G0E9C3</accession>
<evidence type="ECO:0000256" key="1">
    <source>
        <dbReference type="SAM" id="Coils"/>
    </source>
</evidence>
<evidence type="ECO:0008006" key="5">
    <source>
        <dbReference type="Google" id="ProtNLM"/>
    </source>
</evidence>
<feature type="coiled-coil region" evidence="1">
    <location>
        <begin position="262"/>
        <end position="296"/>
    </location>
</feature>
<feature type="transmembrane region" description="Helical" evidence="2">
    <location>
        <begin position="153"/>
        <end position="178"/>
    </location>
</feature>
<evidence type="ECO:0000256" key="2">
    <source>
        <dbReference type="SAM" id="Phobius"/>
    </source>
</evidence>
<dbReference type="EMBL" id="LBRS01000001">
    <property type="protein sequence ID" value="KKQ02087.1"/>
    <property type="molecule type" value="Genomic_DNA"/>
</dbReference>
<gene>
    <name evidence="3" type="ORF">US11_C0001G0046</name>
</gene>
<dbReference type="Pfam" id="PF13196">
    <property type="entry name" value="DUF4012"/>
    <property type="match status" value="1"/>
</dbReference>
<dbReference type="AlphaFoldDB" id="A0A0G0E9C3"/>
<evidence type="ECO:0000313" key="3">
    <source>
        <dbReference type="EMBL" id="KKQ02087.1"/>
    </source>
</evidence>
<dbReference type="Proteomes" id="UP000034344">
    <property type="component" value="Unassembled WGS sequence"/>
</dbReference>
<dbReference type="InterPro" id="IPR025101">
    <property type="entry name" value="DUF4012"/>
</dbReference>
<organism evidence="3 4">
    <name type="scientific">Candidatus Roizmanbacteria bacterium GW2011_GWA2_36_23</name>
    <dbReference type="NCBI Taxonomy" id="1618480"/>
    <lineage>
        <taxon>Bacteria</taxon>
        <taxon>Candidatus Roizmaniibacteriota</taxon>
    </lineage>
</organism>
<comment type="caution">
    <text evidence="3">The sequence shown here is derived from an EMBL/GenBank/DDBJ whole genome shotgun (WGS) entry which is preliminary data.</text>
</comment>
<keyword evidence="2" id="KW-0472">Membrane</keyword>
<dbReference type="STRING" id="1618480.US11_C0001G0046"/>
<reference evidence="3 4" key="1">
    <citation type="journal article" date="2015" name="Nature">
        <title>rRNA introns, odd ribosomes, and small enigmatic genomes across a large radiation of phyla.</title>
        <authorList>
            <person name="Brown C.T."/>
            <person name="Hug L.A."/>
            <person name="Thomas B.C."/>
            <person name="Sharon I."/>
            <person name="Castelle C.J."/>
            <person name="Singh A."/>
            <person name="Wilkins M.J."/>
            <person name="Williams K.H."/>
            <person name="Banfield J.F."/>
        </authorList>
    </citation>
    <scope>NUCLEOTIDE SEQUENCE [LARGE SCALE GENOMIC DNA]</scope>
</reference>